<dbReference type="InterPro" id="IPR006379">
    <property type="entry name" value="HAD-SF_hydro_IIB"/>
</dbReference>
<proteinExistence type="predicted"/>
<dbReference type="SFLD" id="SFLDG01140">
    <property type="entry name" value="C2.B:_Phosphomannomutase_and_P"/>
    <property type="match status" value="1"/>
</dbReference>
<evidence type="ECO:0000256" key="2">
    <source>
        <dbReference type="ARBA" id="ARBA00022723"/>
    </source>
</evidence>
<dbReference type="GO" id="GO:0005829">
    <property type="term" value="C:cytosol"/>
    <property type="evidence" value="ECO:0007669"/>
    <property type="project" value="TreeGrafter"/>
</dbReference>
<dbReference type="AlphaFoldDB" id="F4SV98"/>
<dbReference type="NCBIfam" id="TIGR00099">
    <property type="entry name" value="Cof-subfamily"/>
    <property type="match status" value="1"/>
</dbReference>
<dbReference type="Proteomes" id="UP000004710">
    <property type="component" value="Unassembled WGS sequence"/>
</dbReference>
<keyword evidence="2" id="KW-0479">Metal-binding</keyword>
<dbReference type="EMBL" id="GL883901">
    <property type="protein sequence ID" value="EGI16920.1"/>
    <property type="molecule type" value="Genomic_DNA"/>
</dbReference>
<name>F4SV98_ECOLX</name>
<dbReference type="FunFam" id="3.30.1240.10:FF:000003">
    <property type="entry name" value="HAD family hydrolase"/>
    <property type="match status" value="1"/>
</dbReference>
<sequence>MSRAIPPSSPRSLQTLRTISSPVLNICCNLLSPAASSPGQIIHIINSALTFIRNIICALRHIVITLLRFHFRARSTPMSVKVIVTDMDGTFLNDAKTYNQPRFMAQYQELKKRGIEFVVASGNQYYQLISFFPELKDEISFVAENGALVYEHGKQLFHGELTRHESRIVIGELLKDKQLNFVACGLQSAYVSENAPEAFVALMAKHYHRLKPVKDYQEIDDVLFKFSLNLPDEQIPLVIDKLHIALDGIMKPVTSGFGFIDLIIPGLHKANGISRLLKRWDLSPQNVVAIGDSGNDAEMLKMARYSFAMGNAAENIKQIARYATDDNNHEGALNVIQAVLENKPPFNL</sequence>
<organism evidence="5 6">
    <name type="scientific">Escherichia coli M605</name>
    <dbReference type="NCBI Taxonomy" id="656417"/>
    <lineage>
        <taxon>Bacteria</taxon>
        <taxon>Pseudomonadati</taxon>
        <taxon>Pseudomonadota</taxon>
        <taxon>Gammaproteobacteria</taxon>
        <taxon>Enterobacterales</taxon>
        <taxon>Enterobacteriaceae</taxon>
        <taxon>Escherichia</taxon>
    </lineage>
</organism>
<reference evidence="5 6" key="1">
    <citation type="submission" date="2010-01" db="EMBL/GenBank/DDBJ databases">
        <title>The Genome Sequence of Escherichia coli M605.</title>
        <authorList>
            <consortium name="The Broad Institute Genome Sequencing Platform"/>
            <consortium name="The Broad Institute Genome Sequencing Center for Infectious Disease"/>
            <person name="Feldgarden M."/>
            <person name="Gordon D.M."/>
            <person name="Johnson J.R."/>
            <person name="Johnston B.D."/>
            <person name="Young S."/>
            <person name="Zeng Q."/>
            <person name="Koehrsen M."/>
            <person name="Alvarado L."/>
            <person name="Berlin A.M."/>
            <person name="Borenstein D."/>
            <person name="Chapman S.B."/>
            <person name="Chen Z."/>
            <person name="Engels R."/>
            <person name="Freedman E."/>
            <person name="Gellesch M."/>
            <person name="Goldberg J."/>
            <person name="Griggs A."/>
            <person name="Gujja S."/>
            <person name="Heilman E.R."/>
            <person name="Heiman D.I."/>
            <person name="Hepburn T.A."/>
            <person name="Howarth C."/>
            <person name="Jen D."/>
            <person name="Larson L."/>
            <person name="Lewis B."/>
            <person name="Mehta T."/>
            <person name="Park D."/>
            <person name="Pearson M."/>
            <person name="Richards J."/>
            <person name="Roberts A."/>
            <person name="Saif S."/>
            <person name="Shea T.D."/>
            <person name="Shenoy N."/>
            <person name="Sisk P."/>
            <person name="Stolte C."/>
            <person name="Sykes S.N."/>
            <person name="Walk T."/>
            <person name="White J."/>
            <person name="Yandava C."/>
            <person name="Haas B."/>
            <person name="Henn M.R."/>
            <person name="Nusbaum C."/>
            <person name="Birren B."/>
        </authorList>
    </citation>
    <scope>NUCLEOTIDE SEQUENCE [LARGE SCALE GENOMIC DNA]</scope>
    <source>
        <strain evidence="5 6">M605</strain>
    </source>
</reference>
<accession>F4SV98</accession>
<dbReference type="CDD" id="cd07518">
    <property type="entry name" value="HAD_YbiV-Like"/>
    <property type="match status" value="1"/>
</dbReference>
<dbReference type="PANTHER" id="PTHR10000">
    <property type="entry name" value="PHOSPHOSERINE PHOSPHATASE"/>
    <property type="match status" value="1"/>
</dbReference>
<dbReference type="PROSITE" id="PS01229">
    <property type="entry name" value="COF_2"/>
    <property type="match status" value="1"/>
</dbReference>
<evidence type="ECO:0000256" key="4">
    <source>
        <dbReference type="ARBA" id="ARBA00022842"/>
    </source>
</evidence>
<dbReference type="SUPFAM" id="SSF56784">
    <property type="entry name" value="HAD-like"/>
    <property type="match status" value="1"/>
</dbReference>
<evidence type="ECO:0000256" key="1">
    <source>
        <dbReference type="ARBA" id="ARBA00001946"/>
    </source>
</evidence>
<dbReference type="Pfam" id="PF08282">
    <property type="entry name" value="Hydrolase_3"/>
    <property type="match status" value="1"/>
</dbReference>
<dbReference type="InterPro" id="IPR023214">
    <property type="entry name" value="HAD_sf"/>
</dbReference>
<dbReference type="HOGENOM" id="CLU_044146_5_0_6"/>
<evidence type="ECO:0000313" key="5">
    <source>
        <dbReference type="EMBL" id="EGI16920.1"/>
    </source>
</evidence>
<dbReference type="InterPro" id="IPR000150">
    <property type="entry name" value="Cof"/>
</dbReference>
<comment type="cofactor">
    <cofactor evidence="1">
        <name>Mg(2+)</name>
        <dbReference type="ChEBI" id="CHEBI:18420"/>
    </cofactor>
</comment>
<evidence type="ECO:0000313" key="6">
    <source>
        <dbReference type="Proteomes" id="UP000004710"/>
    </source>
</evidence>
<dbReference type="SFLD" id="SFLDG01144">
    <property type="entry name" value="C2.B.4:_PGP_Like"/>
    <property type="match status" value="1"/>
</dbReference>
<keyword evidence="3" id="KW-0378">Hydrolase</keyword>
<keyword evidence="4" id="KW-0460">Magnesium</keyword>
<evidence type="ECO:0000256" key="3">
    <source>
        <dbReference type="ARBA" id="ARBA00022801"/>
    </source>
</evidence>
<dbReference type="Gene3D" id="3.30.1240.10">
    <property type="match status" value="1"/>
</dbReference>
<gene>
    <name evidence="5" type="ORF">ECIG_00424</name>
</gene>
<dbReference type="GO" id="GO:0000287">
    <property type="term" value="F:magnesium ion binding"/>
    <property type="evidence" value="ECO:0007669"/>
    <property type="project" value="TreeGrafter"/>
</dbReference>
<protein>
    <submittedName>
        <fullName evidence="5">Sugar phosphatase SupH</fullName>
    </submittedName>
</protein>
<dbReference type="GO" id="GO:0016791">
    <property type="term" value="F:phosphatase activity"/>
    <property type="evidence" value="ECO:0007669"/>
    <property type="project" value="UniProtKB-ARBA"/>
</dbReference>
<dbReference type="SFLD" id="SFLDS00003">
    <property type="entry name" value="Haloacid_Dehalogenase"/>
    <property type="match status" value="1"/>
</dbReference>
<dbReference type="InterPro" id="IPR036412">
    <property type="entry name" value="HAD-like_sf"/>
</dbReference>
<dbReference type="PANTHER" id="PTHR10000:SF53">
    <property type="entry name" value="5-AMINO-6-(5-PHOSPHO-D-RIBITYLAMINO)URACIL PHOSPHATASE YBJI-RELATED"/>
    <property type="match status" value="1"/>
</dbReference>
<dbReference type="NCBIfam" id="TIGR01484">
    <property type="entry name" value="HAD-SF-IIB"/>
    <property type="match status" value="1"/>
</dbReference>
<dbReference type="Gene3D" id="3.40.50.1000">
    <property type="entry name" value="HAD superfamily/HAD-like"/>
    <property type="match status" value="1"/>
</dbReference>